<evidence type="ECO:0000256" key="2">
    <source>
        <dbReference type="SAM" id="Phobius"/>
    </source>
</evidence>
<comment type="caution">
    <text evidence="3">The sequence shown here is derived from an EMBL/GenBank/DDBJ whole genome shotgun (WGS) entry which is preliminary data.</text>
</comment>
<keyword evidence="2" id="KW-0812">Transmembrane</keyword>
<dbReference type="EMBL" id="BONR01000003">
    <property type="protein sequence ID" value="GIG54917.1"/>
    <property type="molecule type" value="Genomic_DNA"/>
</dbReference>
<keyword evidence="4" id="KW-1185">Reference proteome</keyword>
<name>A0A919Q482_9MICO</name>
<dbReference type="InterPro" id="IPR025323">
    <property type="entry name" value="DUF4229"/>
</dbReference>
<feature type="compositionally biased region" description="Acidic residues" evidence="1">
    <location>
        <begin position="73"/>
        <end position="82"/>
    </location>
</feature>
<dbReference type="Pfam" id="PF14012">
    <property type="entry name" value="DUF4229"/>
    <property type="match status" value="1"/>
</dbReference>
<evidence type="ECO:0000256" key="1">
    <source>
        <dbReference type="SAM" id="MobiDB-lite"/>
    </source>
</evidence>
<protein>
    <recommendedName>
        <fullName evidence="5">DUF4229 domain-containing protein</fullName>
    </recommendedName>
</protein>
<gene>
    <name evidence="3" type="ORF">Dac01nite_16690</name>
</gene>
<evidence type="ECO:0008006" key="5">
    <source>
        <dbReference type="Google" id="ProtNLM"/>
    </source>
</evidence>
<reference evidence="3" key="1">
    <citation type="submission" date="2021-01" db="EMBL/GenBank/DDBJ databases">
        <title>Whole genome shotgun sequence of Demequina activiva NBRC 110675.</title>
        <authorList>
            <person name="Komaki H."/>
            <person name="Tamura T."/>
        </authorList>
    </citation>
    <scope>NUCLEOTIDE SEQUENCE</scope>
    <source>
        <strain evidence="3">NBRC 110675</strain>
    </source>
</reference>
<dbReference type="Proteomes" id="UP000652354">
    <property type="component" value="Unassembled WGS sequence"/>
</dbReference>
<keyword evidence="2" id="KW-1133">Transmembrane helix</keyword>
<feature type="transmembrane region" description="Helical" evidence="2">
    <location>
        <begin position="7"/>
        <end position="23"/>
    </location>
</feature>
<dbReference type="AlphaFoldDB" id="A0A919Q482"/>
<sequence length="89" mass="10065">MKIFAYWAARTGIFFAVVAALWLVGWFDIIAVIAAFVVAWLISYLALPRLRREAQEQMATMLDRSGKARRAEDAEEDAEIGGEDSQSRR</sequence>
<dbReference type="RefSeq" id="WP_203655858.1">
    <property type="nucleotide sequence ID" value="NZ_BONR01000003.1"/>
</dbReference>
<evidence type="ECO:0000313" key="3">
    <source>
        <dbReference type="EMBL" id="GIG54917.1"/>
    </source>
</evidence>
<proteinExistence type="predicted"/>
<feature type="transmembrane region" description="Helical" evidence="2">
    <location>
        <begin position="29"/>
        <end position="47"/>
    </location>
</feature>
<feature type="region of interest" description="Disordered" evidence="1">
    <location>
        <begin position="61"/>
        <end position="89"/>
    </location>
</feature>
<keyword evidence="2" id="KW-0472">Membrane</keyword>
<accession>A0A919Q482</accession>
<organism evidence="3 4">
    <name type="scientific">Demequina activiva</name>
    <dbReference type="NCBI Taxonomy" id="1582364"/>
    <lineage>
        <taxon>Bacteria</taxon>
        <taxon>Bacillati</taxon>
        <taxon>Actinomycetota</taxon>
        <taxon>Actinomycetes</taxon>
        <taxon>Micrococcales</taxon>
        <taxon>Demequinaceae</taxon>
        <taxon>Demequina</taxon>
    </lineage>
</organism>
<evidence type="ECO:0000313" key="4">
    <source>
        <dbReference type="Proteomes" id="UP000652354"/>
    </source>
</evidence>